<dbReference type="eggNOG" id="COG2267">
    <property type="taxonomic scope" value="Bacteria"/>
</dbReference>
<evidence type="ECO:0000259" key="12">
    <source>
        <dbReference type="Pfam" id="PF00561"/>
    </source>
</evidence>
<dbReference type="SUPFAM" id="SSF53474">
    <property type="entry name" value="alpha/beta-Hydrolases"/>
    <property type="match status" value="1"/>
</dbReference>
<feature type="active site" description="Proton donor" evidence="11">
    <location>
        <position position="272"/>
    </location>
</feature>
<dbReference type="PANTHER" id="PTHR43798:SF33">
    <property type="entry name" value="HYDROLASE, PUTATIVE (AFU_ORTHOLOGUE AFUA_2G14860)-RELATED"/>
    <property type="match status" value="1"/>
</dbReference>
<dbReference type="InterPro" id="IPR029058">
    <property type="entry name" value="AB_hydrolase_fold"/>
</dbReference>
<comment type="catalytic activity">
    <reaction evidence="1 10">
        <text>Release of N-terminal proline from a peptide.</text>
        <dbReference type="EC" id="3.4.11.5"/>
    </reaction>
</comment>
<dbReference type="AlphaFoldDB" id="C7XU66"/>
<evidence type="ECO:0000256" key="6">
    <source>
        <dbReference type="ARBA" id="ARBA00022438"/>
    </source>
</evidence>
<dbReference type="InterPro" id="IPR000073">
    <property type="entry name" value="AB_hydrolase_1"/>
</dbReference>
<name>C7XU66_9LACO</name>
<dbReference type="PANTHER" id="PTHR43798">
    <property type="entry name" value="MONOACYLGLYCEROL LIPASE"/>
    <property type="match status" value="1"/>
</dbReference>
<dbReference type="EC" id="3.4.11.5" evidence="4 10"/>
<dbReference type="Proteomes" id="UP000003987">
    <property type="component" value="Unassembled WGS sequence"/>
</dbReference>
<keyword evidence="14" id="KW-1185">Reference proteome</keyword>
<feature type="active site" description="Nucleophile" evidence="11">
    <location>
        <position position="105"/>
    </location>
</feature>
<dbReference type="Pfam" id="PF00561">
    <property type="entry name" value="Abhydrolase_1"/>
    <property type="match status" value="1"/>
</dbReference>
<proteinExistence type="inferred from homology"/>
<organism evidence="13 14">
    <name type="scientific">Limosilactobacillus coleohominis 101-4-CHN</name>
    <dbReference type="NCBI Taxonomy" id="575594"/>
    <lineage>
        <taxon>Bacteria</taxon>
        <taxon>Bacillati</taxon>
        <taxon>Bacillota</taxon>
        <taxon>Bacilli</taxon>
        <taxon>Lactobacillales</taxon>
        <taxon>Lactobacillaceae</taxon>
        <taxon>Limosilactobacillus</taxon>
    </lineage>
</organism>
<dbReference type="HOGENOM" id="CLU_020336_15_0_9"/>
<dbReference type="InterPro" id="IPR050266">
    <property type="entry name" value="AB_hydrolase_sf"/>
</dbReference>
<evidence type="ECO:0000256" key="3">
    <source>
        <dbReference type="ARBA" id="ARBA00010088"/>
    </source>
</evidence>
<dbReference type="EMBL" id="GG698802">
    <property type="protein sequence ID" value="EEU30827.1"/>
    <property type="molecule type" value="Genomic_DNA"/>
</dbReference>
<keyword evidence="8 10" id="KW-0378">Hydrolase</keyword>
<sequence length="294" mass="33462">MQIKTGYLPFGDYRTYYRIVGEPSKKPPLVLLHGGPGSTHNYFEVLDEFANQDHRQLIMYDQLGCGQSSIPDNTPEIYRPETWVQQLVSLRQQLGLQQIHLLGQSWGGMLAIIYLCDYQPNGIHSMILASTLSSSKLWGAEQHRLIKFLPPEEQAAIAKAERTGNYQAADYLQANRHYMQLHSADEANLNSPECLRRPKQVGTVSYEVAWGPNEYTPNGNLKNYDYTQKLQRVTTPTLITSGTNDLCTPLVAKTMADNLPHASWHLFNGTRHMSFVERTSAYEHLLQSWLNQHD</sequence>
<dbReference type="InterPro" id="IPR002410">
    <property type="entry name" value="Peptidase_S33"/>
</dbReference>
<dbReference type="RefSeq" id="WP_006915978.1">
    <property type="nucleotide sequence ID" value="NZ_GG698802.1"/>
</dbReference>
<dbReference type="OrthoDB" id="9796770at2"/>
<dbReference type="ESTHER" id="9laco-c7xu66">
    <property type="family name" value="Proline_iminopeptidase"/>
</dbReference>
<dbReference type="PIRSF" id="PIRSF005539">
    <property type="entry name" value="Pept_S33_TRI_F1"/>
    <property type="match status" value="1"/>
</dbReference>
<dbReference type="STRING" id="575594.HMPREF0501_00232"/>
<evidence type="ECO:0000256" key="1">
    <source>
        <dbReference type="ARBA" id="ARBA00001585"/>
    </source>
</evidence>
<dbReference type="NCBIfam" id="NF045945">
    <property type="entry name" value="ProImpepLactob"/>
    <property type="match status" value="1"/>
</dbReference>
<evidence type="ECO:0000256" key="8">
    <source>
        <dbReference type="ARBA" id="ARBA00022801"/>
    </source>
</evidence>
<evidence type="ECO:0000256" key="9">
    <source>
        <dbReference type="ARBA" id="ARBA00029605"/>
    </source>
</evidence>
<reference evidence="13 14" key="1">
    <citation type="submission" date="2009-06" db="EMBL/GenBank/DDBJ databases">
        <title>The Genome Sequence of Lactobacillus coleohominis strain 101-4-CHN.</title>
        <authorList>
            <consortium name="The Broad Institute Genome Sequencing Platform"/>
            <person name="Ward D."/>
            <person name="Young S.K."/>
            <person name="Zeng Q."/>
            <person name="Koehrsen M."/>
            <person name="Alvarado L."/>
            <person name="Berlin A."/>
            <person name="Borenstein D."/>
            <person name="Chen Z."/>
            <person name="Engels R."/>
            <person name="Freedman E."/>
            <person name="Gellesch M."/>
            <person name="Goldberg J."/>
            <person name="Griggs A."/>
            <person name="Gujja S."/>
            <person name="Heiman D."/>
            <person name="Hepburn T."/>
            <person name="Howarth C."/>
            <person name="Jen D."/>
            <person name="Larson L."/>
            <person name="Lewis B."/>
            <person name="Mehta T."/>
            <person name="Park D."/>
            <person name="Pearson M."/>
            <person name="Roberts A."/>
            <person name="Saif S."/>
            <person name="Shea T."/>
            <person name="Shenoy N."/>
            <person name="Sisk P."/>
            <person name="Stolte C."/>
            <person name="Sykes S."/>
            <person name="Walk T."/>
            <person name="White J."/>
            <person name="Yandava C."/>
            <person name="Liu Y."/>
            <person name="Xu Q."/>
            <person name="Lander E."/>
            <person name="Nusbaum C."/>
            <person name="Galagan J."/>
            <person name="Birren B."/>
        </authorList>
    </citation>
    <scope>NUCLEOTIDE SEQUENCE [LARGE SCALE GENOMIC DNA]</scope>
    <source>
        <strain evidence="13 14">101-4-CHN</strain>
    </source>
</reference>
<evidence type="ECO:0000256" key="2">
    <source>
        <dbReference type="ARBA" id="ARBA00004196"/>
    </source>
</evidence>
<evidence type="ECO:0000313" key="13">
    <source>
        <dbReference type="EMBL" id="EEU30827.1"/>
    </source>
</evidence>
<evidence type="ECO:0000256" key="10">
    <source>
        <dbReference type="PIRNR" id="PIRNR005539"/>
    </source>
</evidence>
<feature type="active site" evidence="11">
    <location>
        <position position="245"/>
    </location>
</feature>
<accession>C7XU66</accession>
<protein>
    <recommendedName>
        <fullName evidence="5 10">Proline iminopeptidase</fullName>
        <shortName evidence="10">PIP</shortName>
        <ecNumber evidence="4 10">3.4.11.5</ecNumber>
    </recommendedName>
    <alternativeName>
        <fullName evidence="9 10">Prolyl aminopeptidase</fullName>
    </alternativeName>
</protein>
<keyword evidence="6 10" id="KW-0031">Aminopeptidase</keyword>
<evidence type="ECO:0000313" key="14">
    <source>
        <dbReference type="Proteomes" id="UP000003987"/>
    </source>
</evidence>
<evidence type="ECO:0000256" key="11">
    <source>
        <dbReference type="PIRSR" id="PIRSR005539-1"/>
    </source>
</evidence>
<dbReference type="NCBIfam" id="TIGR01250">
    <property type="entry name" value="pro_imino_pep_2"/>
    <property type="match status" value="1"/>
</dbReference>
<dbReference type="GO" id="GO:0016020">
    <property type="term" value="C:membrane"/>
    <property type="evidence" value="ECO:0007669"/>
    <property type="project" value="TreeGrafter"/>
</dbReference>
<evidence type="ECO:0000256" key="5">
    <source>
        <dbReference type="ARBA" id="ARBA00021843"/>
    </source>
</evidence>
<dbReference type="InterPro" id="IPR005945">
    <property type="entry name" value="Pro_imino_pep"/>
</dbReference>
<dbReference type="PRINTS" id="PR00793">
    <property type="entry name" value="PROAMNOPTASE"/>
</dbReference>
<comment type="similarity">
    <text evidence="3 10">Belongs to the peptidase S33 family.</text>
</comment>
<evidence type="ECO:0000256" key="7">
    <source>
        <dbReference type="ARBA" id="ARBA00022670"/>
    </source>
</evidence>
<comment type="function">
    <text evidence="10">Releases the N-terminal proline from various substrates.</text>
</comment>
<evidence type="ECO:0000256" key="4">
    <source>
        <dbReference type="ARBA" id="ARBA00012568"/>
    </source>
</evidence>
<feature type="domain" description="AB hydrolase-1" evidence="12">
    <location>
        <begin position="27"/>
        <end position="278"/>
    </location>
</feature>
<dbReference type="GO" id="GO:0004177">
    <property type="term" value="F:aminopeptidase activity"/>
    <property type="evidence" value="ECO:0007669"/>
    <property type="project" value="UniProtKB-KW"/>
</dbReference>
<keyword evidence="7 10" id="KW-0645">Protease</keyword>
<dbReference type="Gene3D" id="3.40.50.1820">
    <property type="entry name" value="alpha/beta hydrolase"/>
    <property type="match status" value="1"/>
</dbReference>
<dbReference type="GO" id="GO:0030313">
    <property type="term" value="C:cell envelope"/>
    <property type="evidence" value="ECO:0007669"/>
    <property type="project" value="UniProtKB-SubCell"/>
</dbReference>
<comment type="subcellular location">
    <subcellularLocation>
        <location evidence="2">Cell envelope</location>
    </subcellularLocation>
</comment>
<gene>
    <name evidence="13" type="primary">pepI</name>
    <name evidence="13" type="ORF">HMPREF0501_00232</name>
</gene>
<dbReference type="GO" id="GO:0006508">
    <property type="term" value="P:proteolysis"/>
    <property type="evidence" value="ECO:0007669"/>
    <property type="project" value="UniProtKB-KW"/>
</dbReference>